<name>F8A3B4_CELGA</name>
<sequence length="370" mass="38858">MFTEEEFRQAFRAQVDDEVAAVVGVRTVGPALRSPQHSHRRLLAGVAAAVVLVAVAFGTAADHRRPAPAAPTLRPTSTADMSTPTPVIGIATLPADSQHQAAGGGRLGARDGCVTVDEALLVVGPSWYWDTPRSVLVDLSTGREWRLGDRLGTGGAYGLMSNGRLNGGDGLTLPASCADFDGYAWVAGDGPTGGRPVTGRQVTELAEAIGAAGRAYPAADGGVAYDAATATFTQWIVDGAPGSGSLRDAVKRAGEAAADDLHVAFAATDFSRADQEVLVEELRDAYRNDPRWPDGIALTGSYSQWAQAYLVDVGDRWDDPGVAEYFRARFDDRVALSSMEPAVSQFLGSDRAATRQPLPGREEPPGSPGR</sequence>
<organism evidence="3 4">
    <name type="scientific">Cellulomonas gilvus (strain ATCC 13127 / NRRL B-14078)</name>
    <name type="common">Cellvibrio gilvus</name>
    <dbReference type="NCBI Taxonomy" id="593907"/>
    <lineage>
        <taxon>Bacteria</taxon>
        <taxon>Bacillati</taxon>
        <taxon>Actinomycetota</taxon>
        <taxon>Actinomycetes</taxon>
        <taxon>Micrococcales</taxon>
        <taxon>Cellulomonadaceae</taxon>
        <taxon>Cellulomonas</taxon>
    </lineage>
</organism>
<evidence type="ECO:0000313" key="4">
    <source>
        <dbReference type="Proteomes" id="UP000000485"/>
    </source>
</evidence>
<keyword evidence="2" id="KW-1133">Transmembrane helix</keyword>
<feature type="transmembrane region" description="Helical" evidence="2">
    <location>
        <begin position="42"/>
        <end position="61"/>
    </location>
</feature>
<evidence type="ECO:0000313" key="3">
    <source>
        <dbReference type="EMBL" id="AEI13107.1"/>
    </source>
</evidence>
<dbReference type="HOGENOM" id="CLU_747397_0_0_11"/>
<dbReference type="STRING" id="593907.Celgi_2608"/>
<accession>F8A3B4</accession>
<keyword evidence="4" id="KW-1185">Reference proteome</keyword>
<dbReference type="RefSeq" id="WP_013884624.1">
    <property type="nucleotide sequence ID" value="NC_015671.1"/>
</dbReference>
<protein>
    <submittedName>
        <fullName evidence="3">Uncharacterized protein</fullName>
    </submittedName>
</protein>
<evidence type="ECO:0000256" key="1">
    <source>
        <dbReference type="SAM" id="MobiDB-lite"/>
    </source>
</evidence>
<dbReference type="EMBL" id="CP002665">
    <property type="protein sequence ID" value="AEI13107.1"/>
    <property type="molecule type" value="Genomic_DNA"/>
</dbReference>
<evidence type="ECO:0000256" key="2">
    <source>
        <dbReference type="SAM" id="Phobius"/>
    </source>
</evidence>
<reference evidence="4" key="1">
    <citation type="submission" date="2011-04" db="EMBL/GenBank/DDBJ databases">
        <title>Complete sequence of Cellvibrio gilvus ATCC 13127.</title>
        <authorList>
            <person name="Lucas S."/>
            <person name="Han J."/>
            <person name="Lapidus A."/>
            <person name="Cheng J.-F."/>
            <person name="Goodwin L."/>
            <person name="Pitluck S."/>
            <person name="Peters L."/>
            <person name="Munk A."/>
            <person name="Detter J.C."/>
            <person name="Han C."/>
            <person name="Tapia R."/>
            <person name="Land M."/>
            <person name="Hauser L."/>
            <person name="Kyrpides N."/>
            <person name="Ivanova N."/>
            <person name="Ovchinnikova G."/>
            <person name="Pagani I."/>
            <person name="Mead D."/>
            <person name="Brumm P."/>
            <person name="Woyke T."/>
        </authorList>
    </citation>
    <scope>NUCLEOTIDE SEQUENCE [LARGE SCALE GENOMIC DNA]</scope>
    <source>
        <strain evidence="4">ATCC 13127 / NRRL B-14078</strain>
    </source>
</reference>
<dbReference type="OrthoDB" id="10020174at2"/>
<proteinExistence type="predicted"/>
<keyword evidence="2" id="KW-0812">Transmembrane</keyword>
<keyword evidence="2" id="KW-0472">Membrane</keyword>
<gene>
    <name evidence="3" type="ordered locus">Celgi_2608</name>
</gene>
<dbReference type="Proteomes" id="UP000000485">
    <property type="component" value="Chromosome"/>
</dbReference>
<dbReference type="KEGG" id="cga:Celgi_2608"/>
<feature type="region of interest" description="Disordered" evidence="1">
    <location>
        <begin position="346"/>
        <end position="370"/>
    </location>
</feature>
<dbReference type="AlphaFoldDB" id="F8A3B4"/>